<feature type="region of interest" description="Disordered" evidence="1">
    <location>
        <begin position="121"/>
        <end position="143"/>
    </location>
</feature>
<dbReference type="EMBL" id="JAWJWF010000001">
    <property type="protein sequence ID" value="KAK6642023.1"/>
    <property type="molecule type" value="Genomic_DNA"/>
</dbReference>
<protein>
    <submittedName>
        <fullName evidence="2">Uncharacterized protein</fullName>
    </submittedName>
</protein>
<evidence type="ECO:0000256" key="1">
    <source>
        <dbReference type="SAM" id="MobiDB-lite"/>
    </source>
</evidence>
<gene>
    <name evidence="2" type="ORF">RUM44_013746</name>
</gene>
<evidence type="ECO:0000313" key="3">
    <source>
        <dbReference type="Proteomes" id="UP001359485"/>
    </source>
</evidence>
<name>A0ABR1BJQ3_POLSC</name>
<sequence length="143" mass="16015">MFMGGQNRGIKDTIKIYERCNSLLNRTYRNTSQKNTKNKQQESSGRTEVLFSRGMSSGKTFNDTTTIDPGTSYKSLSIATTRNLYLMDPKNSKEKGQSYVALVDGIGNTLSIEKHVLEGTKGRNKENFTSGPGGRHVTFRKHK</sequence>
<dbReference type="Proteomes" id="UP001359485">
    <property type="component" value="Unassembled WGS sequence"/>
</dbReference>
<organism evidence="2 3">
    <name type="scientific">Polyplax serrata</name>
    <name type="common">Common mouse louse</name>
    <dbReference type="NCBI Taxonomy" id="468196"/>
    <lineage>
        <taxon>Eukaryota</taxon>
        <taxon>Metazoa</taxon>
        <taxon>Ecdysozoa</taxon>
        <taxon>Arthropoda</taxon>
        <taxon>Hexapoda</taxon>
        <taxon>Insecta</taxon>
        <taxon>Pterygota</taxon>
        <taxon>Neoptera</taxon>
        <taxon>Paraneoptera</taxon>
        <taxon>Psocodea</taxon>
        <taxon>Troctomorpha</taxon>
        <taxon>Phthiraptera</taxon>
        <taxon>Anoplura</taxon>
        <taxon>Polyplacidae</taxon>
        <taxon>Polyplax</taxon>
    </lineage>
</organism>
<reference evidence="2 3" key="1">
    <citation type="submission" date="2023-09" db="EMBL/GenBank/DDBJ databases">
        <title>Genomes of two closely related lineages of the louse Polyplax serrata with different host specificities.</title>
        <authorList>
            <person name="Martinu J."/>
            <person name="Tarabai H."/>
            <person name="Stefka J."/>
            <person name="Hypsa V."/>
        </authorList>
    </citation>
    <scope>NUCLEOTIDE SEQUENCE [LARGE SCALE GENOMIC DNA]</scope>
    <source>
        <strain evidence="2">98ZLc_SE</strain>
    </source>
</reference>
<evidence type="ECO:0000313" key="2">
    <source>
        <dbReference type="EMBL" id="KAK6642023.1"/>
    </source>
</evidence>
<keyword evidence="3" id="KW-1185">Reference proteome</keyword>
<comment type="caution">
    <text evidence="2">The sequence shown here is derived from an EMBL/GenBank/DDBJ whole genome shotgun (WGS) entry which is preliminary data.</text>
</comment>
<accession>A0ABR1BJQ3</accession>
<proteinExistence type="predicted"/>
<feature type="compositionally biased region" description="Polar residues" evidence="1">
    <location>
        <begin position="54"/>
        <end position="66"/>
    </location>
</feature>
<feature type="region of interest" description="Disordered" evidence="1">
    <location>
        <begin position="30"/>
        <end position="66"/>
    </location>
</feature>